<feature type="region of interest" description="Disordered" evidence="6">
    <location>
        <begin position="153"/>
        <end position="240"/>
    </location>
</feature>
<feature type="compositionally biased region" description="Acidic residues" evidence="6">
    <location>
        <begin position="172"/>
        <end position="191"/>
    </location>
</feature>
<organism evidence="8 9">
    <name type="scientific">Trichomonascus ciferrii</name>
    <dbReference type="NCBI Taxonomy" id="44093"/>
    <lineage>
        <taxon>Eukaryota</taxon>
        <taxon>Fungi</taxon>
        <taxon>Dikarya</taxon>
        <taxon>Ascomycota</taxon>
        <taxon>Saccharomycotina</taxon>
        <taxon>Dipodascomycetes</taxon>
        <taxon>Dipodascales</taxon>
        <taxon>Trichomonascaceae</taxon>
        <taxon>Trichomonascus</taxon>
        <taxon>Trichomonascus ciferrii complex</taxon>
    </lineage>
</organism>
<evidence type="ECO:0000256" key="4">
    <source>
        <dbReference type="ARBA" id="ARBA00022679"/>
    </source>
</evidence>
<evidence type="ECO:0000313" key="8">
    <source>
        <dbReference type="EMBL" id="KAA8904716.1"/>
    </source>
</evidence>
<keyword evidence="2" id="KW-0690">Ribosome biogenesis</keyword>
<accession>A0A642USQ1</accession>
<evidence type="ECO:0000256" key="1">
    <source>
        <dbReference type="ARBA" id="ARBA00022490"/>
    </source>
</evidence>
<sequence>MGKGKNFDGKRSGRLCPNDREIVESHGAAVVECSWARIDEIPFSKIGGKNERLLPYLVAANPVNYGKPWRLNCVEALAACFAITGHMEWAEEVLSHFSWGHAFFEINGPLIEVYQECTDAESVKAAQETWLKVMEEEAEKRKQEKASGDYNMWAVGNRNHGAPGELPPSDSEAYEDSSDDEEDSDKEEDIVDIGKELDDEKNVDNTDTVDETLGDEYYTKENRGDQSDKELEREAKLLSI</sequence>
<dbReference type="AlphaFoldDB" id="A0A642USQ1"/>
<feature type="domain" description="16S/18S rRNA aminocarboxypropyltransferase Tsr3 C-terminal" evidence="7">
    <location>
        <begin position="14"/>
        <end position="131"/>
    </location>
</feature>
<dbReference type="OrthoDB" id="10262062at2759"/>
<reference evidence="8" key="1">
    <citation type="journal article" date="2019" name="G3 (Bethesda)">
        <title>Genome Assemblies of Two Rare Opportunistic Yeast Pathogens: Diutina rugosa (syn. Candida rugosa) and Trichomonascus ciferrii (syn. Candida ciferrii).</title>
        <authorList>
            <person name="Mixao V."/>
            <person name="Saus E."/>
            <person name="Hansen A.P."/>
            <person name="Lass-Florl C."/>
            <person name="Gabaldon T."/>
        </authorList>
    </citation>
    <scope>NUCLEOTIDE SEQUENCE</scope>
    <source>
        <strain evidence="8">CBS 4856</strain>
    </source>
</reference>
<dbReference type="InterPro" id="IPR007177">
    <property type="entry name" value="Tsr3_C"/>
</dbReference>
<evidence type="ECO:0000313" key="9">
    <source>
        <dbReference type="Proteomes" id="UP000761534"/>
    </source>
</evidence>
<dbReference type="GO" id="GO:0106388">
    <property type="term" value="F:rRNA small subunit aminocarboxypropyltransferase activity"/>
    <property type="evidence" value="ECO:0007669"/>
    <property type="project" value="InterPro"/>
</dbReference>
<gene>
    <name evidence="8" type="ORF">TRICI_005413</name>
</gene>
<name>A0A642USQ1_9ASCO</name>
<comment type="caution">
    <text evidence="8">The sequence shown here is derived from an EMBL/GenBank/DDBJ whole genome shotgun (WGS) entry which is preliminary data.</text>
</comment>
<feature type="compositionally biased region" description="Basic and acidic residues" evidence="6">
    <location>
        <begin position="192"/>
        <end position="204"/>
    </location>
</feature>
<keyword evidence="1" id="KW-0963">Cytoplasm</keyword>
<dbReference type="PANTHER" id="PTHR20426">
    <property type="entry name" value="RIBOSOME BIOGENESIS PROTEIN TSR3 HOMOLOG"/>
    <property type="match status" value="1"/>
</dbReference>
<feature type="compositionally biased region" description="Basic and acidic residues" evidence="6">
    <location>
        <begin position="217"/>
        <end position="240"/>
    </location>
</feature>
<dbReference type="InterPro" id="IPR022968">
    <property type="entry name" value="Tsr3-like"/>
</dbReference>
<protein>
    <recommendedName>
        <fullName evidence="7">16S/18S rRNA aminocarboxypropyltransferase Tsr3 C-terminal domain-containing protein</fullName>
    </recommendedName>
</protein>
<keyword evidence="4" id="KW-0808">Transferase</keyword>
<feature type="compositionally biased region" description="Acidic residues" evidence="6">
    <location>
        <begin position="205"/>
        <end position="214"/>
    </location>
</feature>
<keyword evidence="3" id="KW-0698">rRNA processing</keyword>
<dbReference type="EMBL" id="SWFS01000425">
    <property type="protein sequence ID" value="KAA8904716.1"/>
    <property type="molecule type" value="Genomic_DNA"/>
</dbReference>
<dbReference type="Pfam" id="PF04034">
    <property type="entry name" value="Ribo_biogen_C"/>
    <property type="match status" value="1"/>
</dbReference>
<dbReference type="GO" id="GO:0030490">
    <property type="term" value="P:maturation of SSU-rRNA"/>
    <property type="evidence" value="ECO:0007669"/>
    <property type="project" value="TreeGrafter"/>
</dbReference>
<evidence type="ECO:0000256" key="2">
    <source>
        <dbReference type="ARBA" id="ARBA00022517"/>
    </source>
</evidence>
<evidence type="ECO:0000256" key="5">
    <source>
        <dbReference type="ARBA" id="ARBA00022691"/>
    </source>
</evidence>
<dbReference type="PANTHER" id="PTHR20426:SF0">
    <property type="entry name" value="18S RRNA AMINOCARBOXYPROPYLTRANSFERASE"/>
    <property type="match status" value="1"/>
</dbReference>
<evidence type="ECO:0000256" key="6">
    <source>
        <dbReference type="SAM" id="MobiDB-lite"/>
    </source>
</evidence>
<evidence type="ECO:0000256" key="3">
    <source>
        <dbReference type="ARBA" id="ARBA00022552"/>
    </source>
</evidence>
<proteinExistence type="predicted"/>
<dbReference type="VEuPathDB" id="FungiDB:TRICI_005413"/>
<keyword evidence="9" id="KW-1185">Reference proteome</keyword>
<keyword evidence="5" id="KW-0949">S-adenosyl-L-methionine</keyword>
<evidence type="ECO:0000259" key="7">
    <source>
        <dbReference type="Pfam" id="PF04034"/>
    </source>
</evidence>
<dbReference type="Proteomes" id="UP000761534">
    <property type="component" value="Unassembled WGS sequence"/>
</dbReference>